<dbReference type="SUPFAM" id="SSF56112">
    <property type="entry name" value="Protein kinase-like (PK-like)"/>
    <property type="match status" value="1"/>
</dbReference>
<dbReference type="PANTHER" id="PTHR11012">
    <property type="entry name" value="PROTEIN KINASE-LIKE DOMAIN-CONTAINING"/>
    <property type="match status" value="1"/>
</dbReference>
<dbReference type="PANTHER" id="PTHR11012:SF30">
    <property type="entry name" value="PROTEIN KINASE-LIKE DOMAIN-CONTAINING"/>
    <property type="match status" value="1"/>
</dbReference>
<dbReference type="InterPro" id="IPR011009">
    <property type="entry name" value="Kinase-like_dom_sf"/>
</dbReference>
<evidence type="ECO:0000313" key="2">
    <source>
        <dbReference type="EMBL" id="GBP72869.1"/>
    </source>
</evidence>
<keyword evidence="3" id="KW-1185">Reference proteome</keyword>
<dbReference type="InterPro" id="IPR015897">
    <property type="entry name" value="CHK_kinase-like"/>
</dbReference>
<evidence type="ECO:0000259" key="1">
    <source>
        <dbReference type="SMART" id="SM00587"/>
    </source>
</evidence>
<dbReference type="InterPro" id="IPR004119">
    <property type="entry name" value="EcKL"/>
</dbReference>
<organism evidence="2 3">
    <name type="scientific">Eumeta variegata</name>
    <name type="common">Bagworm moth</name>
    <name type="synonym">Eumeta japonica</name>
    <dbReference type="NCBI Taxonomy" id="151549"/>
    <lineage>
        <taxon>Eukaryota</taxon>
        <taxon>Metazoa</taxon>
        <taxon>Ecdysozoa</taxon>
        <taxon>Arthropoda</taxon>
        <taxon>Hexapoda</taxon>
        <taxon>Insecta</taxon>
        <taxon>Pterygota</taxon>
        <taxon>Neoptera</taxon>
        <taxon>Endopterygota</taxon>
        <taxon>Lepidoptera</taxon>
        <taxon>Glossata</taxon>
        <taxon>Ditrysia</taxon>
        <taxon>Tineoidea</taxon>
        <taxon>Psychidae</taxon>
        <taxon>Oiketicinae</taxon>
        <taxon>Eumeta</taxon>
    </lineage>
</organism>
<reference evidence="2 3" key="1">
    <citation type="journal article" date="2019" name="Commun. Biol.">
        <title>The bagworm genome reveals a unique fibroin gene that provides high tensile strength.</title>
        <authorList>
            <person name="Kono N."/>
            <person name="Nakamura H."/>
            <person name="Ohtoshi R."/>
            <person name="Tomita M."/>
            <person name="Numata K."/>
            <person name="Arakawa K."/>
        </authorList>
    </citation>
    <scope>NUCLEOTIDE SEQUENCE [LARGE SCALE GENOMIC DNA]</scope>
</reference>
<dbReference type="Proteomes" id="UP000299102">
    <property type="component" value="Unassembled WGS sequence"/>
</dbReference>
<gene>
    <name evidence="2" type="ORF">EVAR_48853_1</name>
</gene>
<dbReference type="SMART" id="SM00587">
    <property type="entry name" value="CHK"/>
    <property type="match status" value="1"/>
</dbReference>
<evidence type="ECO:0000313" key="3">
    <source>
        <dbReference type="Proteomes" id="UP000299102"/>
    </source>
</evidence>
<dbReference type="Pfam" id="PF02958">
    <property type="entry name" value="EcKL"/>
    <property type="match status" value="1"/>
</dbReference>
<dbReference type="Gene3D" id="3.90.1200.10">
    <property type="match status" value="1"/>
</dbReference>
<sequence>MVTTPELQVSMNAYSLVAYSKVRVEEVGKKGDNYMALVRRLIVQQSEKPFHMVVKIAPTEQMARMMMQIVQMFNNEALIAFSFLLRCTHMEAPYECIALEDLNQHGFAIADRFKSLTRDEVKLIVSDLAKFHALGFVLRERDNALFEELKKGLQNMWGYYDNNKEFKAYMHFVQTQVESVLDSDDDKRRIENVMQSFTSEAKHLHKSDLSSKHTVVIQGDCWTNNFLFRTEDGKPVEAVMLDYQLARISSPVVDLQYMIFNCTDSETRKGNYSEWLDHYYDSLGKQLNLYDLEVHDVYPREKFDDDLHGYAKNSLALAFILASVLVREVEEVIDYKEGGMDLADMEKDLENMSVSNMKATTAKRFKDRVHGIVKDFIEYGYI</sequence>
<accession>A0A4C1YDZ7</accession>
<dbReference type="OrthoDB" id="8250698at2759"/>
<dbReference type="STRING" id="151549.A0A4C1YDZ7"/>
<proteinExistence type="predicted"/>
<dbReference type="AlphaFoldDB" id="A0A4C1YDZ7"/>
<comment type="caution">
    <text evidence="2">The sequence shown here is derived from an EMBL/GenBank/DDBJ whole genome shotgun (WGS) entry which is preliminary data.</text>
</comment>
<protein>
    <recommendedName>
        <fullName evidence="1">CHK kinase-like domain-containing protein</fullName>
    </recommendedName>
</protein>
<name>A0A4C1YDZ7_EUMVA</name>
<feature type="domain" description="CHK kinase-like" evidence="1">
    <location>
        <begin position="97"/>
        <end position="289"/>
    </location>
</feature>
<dbReference type="EMBL" id="BGZK01001158">
    <property type="protein sequence ID" value="GBP72869.1"/>
    <property type="molecule type" value="Genomic_DNA"/>
</dbReference>